<protein>
    <submittedName>
        <fullName evidence="2">Uncharacterized protein</fullName>
    </submittedName>
</protein>
<reference evidence="2 3" key="1">
    <citation type="submission" date="2019-10" db="EMBL/GenBank/DDBJ databases">
        <title>Taxonomy of Antarctic Massilia spp.: description of Massilia rubra sp. nov., Massilia aquatica sp. nov., Massilia mucilaginosa sp. nov., Massilia frigida sp. nov. isolated from streams, lakes and regoliths.</title>
        <authorList>
            <person name="Holochova P."/>
            <person name="Sedlacek I."/>
            <person name="Kralova S."/>
            <person name="Maslanova I."/>
            <person name="Busse H.-J."/>
            <person name="Stankova E."/>
            <person name="Vrbovska V."/>
            <person name="Kovarovic V."/>
            <person name="Bartak M."/>
            <person name="Svec P."/>
            <person name="Pantucek R."/>
        </authorList>
    </citation>
    <scope>NUCLEOTIDE SEQUENCE [LARGE SCALE GENOMIC DNA]</scope>
    <source>
        <strain evidence="2 3">CCM 8694</strain>
    </source>
</reference>
<proteinExistence type="predicted"/>
<dbReference type="EMBL" id="WHJF01000066">
    <property type="protein sequence ID" value="NHZ64905.1"/>
    <property type="molecule type" value="Genomic_DNA"/>
</dbReference>
<sequence>MHMQQEKKYSETECKAGRKYMRELFGSIAIYMVLLIPSVIYGPTMDTGAFKTAVLVCPMIGFFLMIWAVARQVGRMDEYQRGAMLETFAIAAAVTAGVTFTYGFLENAGYPRLSIFTVWGVMGSSWLIIGLIRRWMMER</sequence>
<dbReference type="Proteomes" id="UP000610594">
    <property type="component" value="Unassembled WGS sequence"/>
</dbReference>
<keyword evidence="1" id="KW-1133">Transmembrane helix</keyword>
<evidence type="ECO:0000313" key="3">
    <source>
        <dbReference type="Proteomes" id="UP000610594"/>
    </source>
</evidence>
<keyword evidence="1" id="KW-0812">Transmembrane</keyword>
<keyword evidence="1" id="KW-0472">Membrane</keyword>
<evidence type="ECO:0000313" key="2">
    <source>
        <dbReference type="EMBL" id="NHZ64905.1"/>
    </source>
</evidence>
<feature type="transmembrane region" description="Helical" evidence="1">
    <location>
        <begin position="110"/>
        <end position="132"/>
    </location>
</feature>
<gene>
    <name evidence="2" type="ORF">F1735_21815</name>
</gene>
<organism evidence="2 3">
    <name type="scientific">Massilia genomosp. 1</name>
    <dbReference type="NCBI Taxonomy" id="2609280"/>
    <lineage>
        <taxon>Bacteria</taxon>
        <taxon>Pseudomonadati</taxon>
        <taxon>Pseudomonadota</taxon>
        <taxon>Betaproteobacteria</taxon>
        <taxon>Burkholderiales</taxon>
        <taxon>Oxalobacteraceae</taxon>
        <taxon>Telluria group</taxon>
        <taxon>Massilia</taxon>
    </lineage>
</organism>
<dbReference type="RefSeq" id="WP_167238923.1">
    <property type="nucleotide sequence ID" value="NZ_WHJF01000066.1"/>
</dbReference>
<accession>A0ABX0MQ60</accession>
<comment type="caution">
    <text evidence="2">The sequence shown here is derived from an EMBL/GenBank/DDBJ whole genome shotgun (WGS) entry which is preliminary data.</text>
</comment>
<keyword evidence="3" id="KW-1185">Reference proteome</keyword>
<feature type="transmembrane region" description="Helical" evidence="1">
    <location>
        <begin position="24"/>
        <end position="42"/>
    </location>
</feature>
<name>A0ABX0MQ60_9BURK</name>
<feature type="transmembrane region" description="Helical" evidence="1">
    <location>
        <begin position="82"/>
        <end position="104"/>
    </location>
</feature>
<feature type="transmembrane region" description="Helical" evidence="1">
    <location>
        <begin position="48"/>
        <end position="70"/>
    </location>
</feature>
<evidence type="ECO:0000256" key="1">
    <source>
        <dbReference type="SAM" id="Phobius"/>
    </source>
</evidence>